<name>A0AAV7TVW9_PLEWA</name>
<dbReference type="Proteomes" id="UP001066276">
    <property type="component" value="Chromosome 3_2"/>
</dbReference>
<sequence>MPPTVAAPESGRLLLPVEAGPESGLPSAPCPRAWVCGGFTQEQPPHTPGPHSGAIHLLFLGCGTRANVAAFEHHRAPSEIPWGCAELIDPTHRCEHFG</sequence>
<comment type="caution">
    <text evidence="1">The sequence shown here is derived from an EMBL/GenBank/DDBJ whole genome shotgun (WGS) entry which is preliminary data.</text>
</comment>
<gene>
    <name evidence="1" type="ORF">NDU88_006121</name>
</gene>
<protein>
    <submittedName>
        <fullName evidence="1">Uncharacterized protein</fullName>
    </submittedName>
</protein>
<keyword evidence="2" id="KW-1185">Reference proteome</keyword>
<organism evidence="1 2">
    <name type="scientific">Pleurodeles waltl</name>
    <name type="common">Iberian ribbed newt</name>
    <dbReference type="NCBI Taxonomy" id="8319"/>
    <lineage>
        <taxon>Eukaryota</taxon>
        <taxon>Metazoa</taxon>
        <taxon>Chordata</taxon>
        <taxon>Craniata</taxon>
        <taxon>Vertebrata</taxon>
        <taxon>Euteleostomi</taxon>
        <taxon>Amphibia</taxon>
        <taxon>Batrachia</taxon>
        <taxon>Caudata</taxon>
        <taxon>Salamandroidea</taxon>
        <taxon>Salamandridae</taxon>
        <taxon>Pleurodelinae</taxon>
        <taxon>Pleurodeles</taxon>
    </lineage>
</organism>
<dbReference type="EMBL" id="JANPWB010000006">
    <property type="protein sequence ID" value="KAJ1180910.1"/>
    <property type="molecule type" value="Genomic_DNA"/>
</dbReference>
<accession>A0AAV7TVW9</accession>
<proteinExistence type="predicted"/>
<evidence type="ECO:0000313" key="2">
    <source>
        <dbReference type="Proteomes" id="UP001066276"/>
    </source>
</evidence>
<reference evidence="1" key="1">
    <citation type="journal article" date="2022" name="bioRxiv">
        <title>Sequencing and chromosome-scale assembly of the giantPleurodeles waltlgenome.</title>
        <authorList>
            <person name="Brown T."/>
            <person name="Elewa A."/>
            <person name="Iarovenko S."/>
            <person name="Subramanian E."/>
            <person name="Araus A.J."/>
            <person name="Petzold A."/>
            <person name="Susuki M."/>
            <person name="Suzuki K.-i.T."/>
            <person name="Hayashi T."/>
            <person name="Toyoda A."/>
            <person name="Oliveira C."/>
            <person name="Osipova E."/>
            <person name="Leigh N.D."/>
            <person name="Simon A."/>
            <person name="Yun M.H."/>
        </authorList>
    </citation>
    <scope>NUCLEOTIDE SEQUENCE</scope>
    <source>
        <strain evidence="1">20211129_DDA</strain>
        <tissue evidence="1">Liver</tissue>
    </source>
</reference>
<evidence type="ECO:0000313" key="1">
    <source>
        <dbReference type="EMBL" id="KAJ1180910.1"/>
    </source>
</evidence>
<dbReference type="AlphaFoldDB" id="A0AAV7TVW9"/>